<feature type="compositionally biased region" description="Basic residues" evidence="1">
    <location>
        <begin position="1"/>
        <end position="11"/>
    </location>
</feature>
<feature type="compositionally biased region" description="Basic residues" evidence="1">
    <location>
        <begin position="158"/>
        <end position="180"/>
    </location>
</feature>
<feature type="region of interest" description="Disordered" evidence="1">
    <location>
        <begin position="89"/>
        <end position="200"/>
    </location>
</feature>
<reference evidence="2" key="1">
    <citation type="submission" date="2020-05" db="EMBL/GenBank/DDBJ databases">
        <title>WGS assembly of Panicum virgatum.</title>
        <authorList>
            <person name="Lovell J.T."/>
            <person name="Jenkins J."/>
            <person name="Shu S."/>
            <person name="Juenger T.E."/>
            <person name="Schmutz J."/>
        </authorList>
    </citation>
    <scope>NUCLEOTIDE SEQUENCE</scope>
    <source>
        <strain evidence="2">AP13</strain>
    </source>
</reference>
<feature type="region of interest" description="Disordered" evidence="1">
    <location>
        <begin position="1"/>
        <end position="59"/>
    </location>
</feature>
<dbReference type="EMBL" id="CM029047">
    <property type="protein sequence ID" value="KAG2581073.1"/>
    <property type="molecule type" value="Genomic_DNA"/>
</dbReference>
<evidence type="ECO:0000313" key="3">
    <source>
        <dbReference type="Proteomes" id="UP000823388"/>
    </source>
</evidence>
<keyword evidence="3" id="KW-1185">Reference proteome</keyword>
<organism evidence="2 3">
    <name type="scientific">Panicum virgatum</name>
    <name type="common">Blackwell switchgrass</name>
    <dbReference type="NCBI Taxonomy" id="38727"/>
    <lineage>
        <taxon>Eukaryota</taxon>
        <taxon>Viridiplantae</taxon>
        <taxon>Streptophyta</taxon>
        <taxon>Embryophyta</taxon>
        <taxon>Tracheophyta</taxon>
        <taxon>Spermatophyta</taxon>
        <taxon>Magnoliopsida</taxon>
        <taxon>Liliopsida</taxon>
        <taxon>Poales</taxon>
        <taxon>Poaceae</taxon>
        <taxon>PACMAD clade</taxon>
        <taxon>Panicoideae</taxon>
        <taxon>Panicodae</taxon>
        <taxon>Paniceae</taxon>
        <taxon>Panicinae</taxon>
        <taxon>Panicum</taxon>
        <taxon>Panicum sect. Hiantes</taxon>
    </lineage>
</organism>
<name>A0A8T0R804_PANVG</name>
<accession>A0A8T0R804</accession>
<dbReference type="AlphaFoldDB" id="A0A8T0R804"/>
<comment type="caution">
    <text evidence="2">The sequence shown here is derived from an EMBL/GenBank/DDBJ whole genome shotgun (WGS) entry which is preliminary data.</text>
</comment>
<feature type="compositionally biased region" description="Basic residues" evidence="1">
    <location>
        <begin position="123"/>
        <end position="135"/>
    </location>
</feature>
<gene>
    <name evidence="2" type="ORF">PVAP13_6KG010401</name>
</gene>
<sequence>MEAPRVQRRRGATSSRDQHTASKQPHLPHAQLRCQGHSHMNPAAGTGHGRPLAPQLLPRAAPRLLDARARPLPSPRLLLRPACPSRKLRIRQVRAGSSALRPAATGRHPRRRPPSQIPSPRRTSARLARRPRRPRTTGTAAERPPQRGDAGAGDLGRLHHRAWSPARPRVRGTQRPRRRPLKELRGLPAAPSGDFLSSPV</sequence>
<feature type="compositionally biased region" description="Low complexity" evidence="1">
    <location>
        <begin position="50"/>
        <end position="59"/>
    </location>
</feature>
<proteinExistence type="predicted"/>
<protein>
    <submittedName>
        <fullName evidence="2">Uncharacterized protein</fullName>
    </submittedName>
</protein>
<evidence type="ECO:0000256" key="1">
    <source>
        <dbReference type="SAM" id="MobiDB-lite"/>
    </source>
</evidence>
<dbReference type="Proteomes" id="UP000823388">
    <property type="component" value="Chromosome 6K"/>
</dbReference>
<evidence type="ECO:0000313" key="2">
    <source>
        <dbReference type="EMBL" id="KAG2581073.1"/>
    </source>
</evidence>